<dbReference type="PANTHER" id="PTHR24161">
    <property type="entry name" value="ANK_REP_REGION DOMAIN-CONTAINING PROTEIN-RELATED"/>
    <property type="match status" value="1"/>
</dbReference>
<keyword evidence="1" id="KW-0677">Repeat</keyword>
<name>A0A812NIS3_9DINO</name>
<gene>
    <name evidence="4" type="primary">ANKRD50</name>
    <name evidence="4" type="ORF">SNAT2548_LOCUS15501</name>
</gene>
<dbReference type="PROSITE" id="PS50088">
    <property type="entry name" value="ANK_REPEAT"/>
    <property type="match status" value="4"/>
</dbReference>
<dbReference type="Gene3D" id="1.25.40.20">
    <property type="entry name" value="Ankyrin repeat-containing domain"/>
    <property type="match status" value="2"/>
</dbReference>
<keyword evidence="5" id="KW-1185">Reference proteome</keyword>
<dbReference type="Pfam" id="PF12796">
    <property type="entry name" value="Ank_2"/>
    <property type="match status" value="2"/>
</dbReference>
<feature type="repeat" description="ANK" evidence="3">
    <location>
        <begin position="143"/>
        <end position="175"/>
    </location>
</feature>
<dbReference type="InterPro" id="IPR036770">
    <property type="entry name" value="Ankyrin_rpt-contain_sf"/>
</dbReference>
<dbReference type="Proteomes" id="UP000604046">
    <property type="component" value="Unassembled WGS sequence"/>
</dbReference>
<sequence>MPGDAAPAVLRILRVSGEEVAALSEDQVEELWNELGSTVKALKQHLLRLPAFTGMSIYRLRLVHEGELMPDSQDCRCRLYEGPIELSVVVLDFVALEPSDQRRVLTAVHDGTVAAVDAFLQMPVDPNDIFEEFDPNLDNLSETHASLLWLAASRGNVDVARLLLEARADVNLVNAYGTTPLSAAITYHGDWDTVQLLIKANSDIGHADDDGCTPVWLSAERGRVKIAELLILLGADPQRADHRGQTPLLTACARCQWEFVKFLLLPQLSLQEPVDANQADDYGRTPLWFAAENGEFSIVNLLLFAGADKNKATDSGQTPLWIAASRGHLNTVQLLMMACADREKTDENDLCPAAVAEQNGHPDIGQLLRTWQREV</sequence>
<evidence type="ECO:0000313" key="5">
    <source>
        <dbReference type="Proteomes" id="UP000604046"/>
    </source>
</evidence>
<reference evidence="4" key="1">
    <citation type="submission" date="2021-02" db="EMBL/GenBank/DDBJ databases">
        <authorList>
            <person name="Dougan E. K."/>
            <person name="Rhodes N."/>
            <person name="Thang M."/>
            <person name="Chan C."/>
        </authorList>
    </citation>
    <scope>NUCLEOTIDE SEQUENCE</scope>
</reference>
<evidence type="ECO:0000256" key="2">
    <source>
        <dbReference type="ARBA" id="ARBA00023043"/>
    </source>
</evidence>
<evidence type="ECO:0000256" key="1">
    <source>
        <dbReference type="ARBA" id="ARBA00022737"/>
    </source>
</evidence>
<protein>
    <submittedName>
        <fullName evidence="4">ANKRD50 protein</fullName>
    </submittedName>
</protein>
<dbReference type="OrthoDB" id="408027at2759"/>
<dbReference type="EMBL" id="CAJNDS010002001">
    <property type="protein sequence ID" value="CAE7294347.1"/>
    <property type="molecule type" value="Genomic_DNA"/>
</dbReference>
<dbReference type="PROSITE" id="PS50297">
    <property type="entry name" value="ANK_REP_REGION"/>
    <property type="match status" value="4"/>
</dbReference>
<feature type="repeat" description="ANK" evidence="3">
    <location>
        <begin position="315"/>
        <end position="347"/>
    </location>
</feature>
<dbReference type="InterPro" id="IPR002110">
    <property type="entry name" value="Ankyrin_rpt"/>
</dbReference>
<accession>A0A812NIS3</accession>
<keyword evidence="2 3" id="KW-0040">ANK repeat</keyword>
<feature type="repeat" description="ANK" evidence="3">
    <location>
        <begin position="210"/>
        <end position="242"/>
    </location>
</feature>
<dbReference type="PANTHER" id="PTHR24161:SF117">
    <property type="entry name" value="ZU5 DOMAIN-CONTAINING PROTEIN"/>
    <property type="match status" value="1"/>
</dbReference>
<comment type="caution">
    <text evidence="4">The sequence shown here is derived from an EMBL/GenBank/DDBJ whole genome shotgun (WGS) entry which is preliminary data.</text>
</comment>
<dbReference type="SUPFAM" id="SSF48403">
    <property type="entry name" value="Ankyrin repeat"/>
    <property type="match status" value="1"/>
</dbReference>
<organism evidence="4 5">
    <name type="scientific">Symbiodinium natans</name>
    <dbReference type="NCBI Taxonomy" id="878477"/>
    <lineage>
        <taxon>Eukaryota</taxon>
        <taxon>Sar</taxon>
        <taxon>Alveolata</taxon>
        <taxon>Dinophyceae</taxon>
        <taxon>Suessiales</taxon>
        <taxon>Symbiodiniaceae</taxon>
        <taxon>Symbiodinium</taxon>
    </lineage>
</organism>
<proteinExistence type="predicted"/>
<dbReference type="AlphaFoldDB" id="A0A812NIS3"/>
<evidence type="ECO:0000313" key="4">
    <source>
        <dbReference type="EMBL" id="CAE7294347.1"/>
    </source>
</evidence>
<evidence type="ECO:0000256" key="3">
    <source>
        <dbReference type="PROSITE-ProRule" id="PRU00023"/>
    </source>
</evidence>
<feature type="repeat" description="ANK" evidence="3">
    <location>
        <begin position="282"/>
        <end position="314"/>
    </location>
</feature>
<dbReference type="SMART" id="SM00248">
    <property type="entry name" value="ANK"/>
    <property type="match status" value="6"/>
</dbReference>